<protein>
    <recommendedName>
        <fullName evidence="4">DUF3558 domain-containing protein</fullName>
    </recommendedName>
</protein>
<sequence length="199" mass="20645">MKSTTLILLATVAVAGLAAGCSAKDHGQAAAESTTSTTITTTSWSKSTPGSAVPELDLSNFAYSPCDLLKADQLSQLGTFKAPEVDDSPLGPGCRWKSQKVTEGPTYAVTLSPQGNTLESMMENARSEPVFKETTVLGYRAFSSDQTNGKGTCSTTVGTSSEDAVVVHATTLNESSPEYGDTCAASEKFATLVVTTLKG</sequence>
<gene>
    <name evidence="2" type="ORF">GCM10010185_15930</name>
</gene>
<dbReference type="Pfam" id="PF12079">
    <property type="entry name" value="DUF3558"/>
    <property type="match status" value="1"/>
</dbReference>
<dbReference type="AlphaFoldDB" id="A0A918AIQ2"/>
<keyword evidence="3" id="KW-1185">Reference proteome</keyword>
<dbReference type="Proteomes" id="UP000639606">
    <property type="component" value="Unassembled WGS sequence"/>
</dbReference>
<feature type="signal peptide" evidence="1">
    <location>
        <begin position="1"/>
        <end position="23"/>
    </location>
</feature>
<dbReference type="InterPro" id="IPR024520">
    <property type="entry name" value="DUF3558"/>
</dbReference>
<proteinExistence type="predicted"/>
<comment type="caution">
    <text evidence="2">The sequence shown here is derived from an EMBL/GenBank/DDBJ whole genome shotgun (WGS) entry which is preliminary data.</text>
</comment>
<keyword evidence="1" id="KW-0732">Signal</keyword>
<reference evidence="2" key="1">
    <citation type="journal article" date="2014" name="Int. J. Syst. Evol. Microbiol.">
        <title>Complete genome sequence of Corynebacterium casei LMG S-19264T (=DSM 44701T), isolated from a smear-ripened cheese.</title>
        <authorList>
            <consortium name="US DOE Joint Genome Institute (JGI-PGF)"/>
            <person name="Walter F."/>
            <person name="Albersmeier A."/>
            <person name="Kalinowski J."/>
            <person name="Ruckert C."/>
        </authorList>
    </citation>
    <scope>NUCLEOTIDE SEQUENCE</scope>
    <source>
        <strain evidence="2">JCM 3313</strain>
    </source>
</reference>
<organism evidence="2 3">
    <name type="scientific">Saccharothrix coeruleofusca</name>
    <dbReference type="NCBI Taxonomy" id="33919"/>
    <lineage>
        <taxon>Bacteria</taxon>
        <taxon>Bacillati</taxon>
        <taxon>Actinomycetota</taxon>
        <taxon>Actinomycetes</taxon>
        <taxon>Pseudonocardiales</taxon>
        <taxon>Pseudonocardiaceae</taxon>
        <taxon>Saccharothrix</taxon>
    </lineage>
</organism>
<reference evidence="2" key="2">
    <citation type="submission" date="2020-09" db="EMBL/GenBank/DDBJ databases">
        <authorList>
            <person name="Sun Q."/>
            <person name="Ohkuma M."/>
        </authorList>
    </citation>
    <scope>NUCLEOTIDE SEQUENCE</scope>
    <source>
        <strain evidence="2">JCM 3313</strain>
    </source>
</reference>
<dbReference type="PROSITE" id="PS51257">
    <property type="entry name" value="PROKAR_LIPOPROTEIN"/>
    <property type="match status" value="1"/>
</dbReference>
<dbReference type="EMBL" id="BMRG01000002">
    <property type="protein sequence ID" value="GGP44965.1"/>
    <property type="molecule type" value="Genomic_DNA"/>
</dbReference>
<feature type="chain" id="PRO_5039019798" description="DUF3558 domain-containing protein" evidence="1">
    <location>
        <begin position="24"/>
        <end position="199"/>
    </location>
</feature>
<evidence type="ECO:0000313" key="2">
    <source>
        <dbReference type="EMBL" id="GGP44965.1"/>
    </source>
</evidence>
<evidence type="ECO:0000256" key="1">
    <source>
        <dbReference type="SAM" id="SignalP"/>
    </source>
</evidence>
<evidence type="ECO:0000313" key="3">
    <source>
        <dbReference type="Proteomes" id="UP000639606"/>
    </source>
</evidence>
<accession>A0A918AIQ2</accession>
<name>A0A918AIQ2_9PSEU</name>
<evidence type="ECO:0008006" key="4">
    <source>
        <dbReference type="Google" id="ProtNLM"/>
    </source>
</evidence>